<dbReference type="SMART" id="SM00671">
    <property type="entry name" value="SEL1"/>
    <property type="match status" value="1"/>
</dbReference>
<proteinExistence type="predicted"/>
<evidence type="ECO:0000313" key="3">
    <source>
        <dbReference type="Proteomes" id="UP000286908"/>
    </source>
</evidence>
<dbReference type="InterPro" id="IPR011990">
    <property type="entry name" value="TPR-like_helical_dom_sf"/>
</dbReference>
<organism evidence="2 3">
    <name type="scientific">Morganella morganii</name>
    <name type="common">Proteus morganii</name>
    <dbReference type="NCBI Taxonomy" id="582"/>
    <lineage>
        <taxon>Bacteria</taxon>
        <taxon>Pseudomonadati</taxon>
        <taxon>Pseudomonadota</taxon>
        <taxon>Gammaproteobacteria</taxon>
        <taxon>Enterobacterales</taxon>
        <taxon>Morganellaceae</taxon>
        <taxon>Morganella</taxon>
    </lineage>
</organism>
<evidence type="ECO:0000313" key="2">
    <source>
        <dbReference type="EMBL" id="RUT66257.1"/>
    </source>
</evidence>
<dbReference type="OrthoDB" id="6453433at2"/>
<gene>
    <name evidence="2" type="ORF">CKG00_07510</name>
</gene>
<protein>
    <recommendedName>
        <fullName evidence="4">Sel1 repeat family protein</fullName>
    </recommendedName>
</protein>
<dbReference type="EMBL" id="NRQY01000001">
    <property type="protein sequence ID" value="RUT66257.1"/>
    <property type="molecule type" value="Genomic_DNA"/>
</dbReference>
<evidence type="ECO:0000256" key="1">
    <source>
        <dbReference type="SAM" id="SignalP"/>
    </source>
</evidence>
<comment type="caution">
    <text evidence="2">The sequence shown here is derived from an EMBL/GenBank/DDBJ whole genome shotgun (WGS) entry which is preliminary data.</text>
</comment>
<dbReference type="Proteomes" id="UP000286908">
    <property type="component" value="Unassembled WGS sequence"/>
</dbReference>
<sequence>MNKKSILLILLPGFSLCAYSGNQWNNNITVYEYNPIELSYDPDLPEHAPYPKNKNELTSLINKSKNGNLTSRYTLFSFYYNNCYHLQQLSNGKSTSEYCNTAVNHLEILLSSDPENALTLFHYGFILLHGYGKEKNEKNAIVYYEKACHAGKNRLIAACDFTFSTFLNGEGNIEKDINKAREHVIAVAGYGNKKYQKYMNNWDYILFRMNTEKEVNNCIESEENPSVCIKSGNNKMKNYKIK</sequence>
<feature type="chain" id="PRO_5019176573" description="Sel1 repeat family protein" evidence="1">
    <location>
        <begin position="21"/>
        <end position="242"/>
    </location>
</feature>
<dbReference type="SUPFAM" id="SSF81901">
    <property type="entry name" value="HCP-like"/>
    <property type="match status" value="1"/>
</dbReference>
<keyword evidence="1" id="KW-0732">Signal</keyword>
<dbReference type="Gene3D" id="1.25.40.10">
    <property type="entry name" value="Tetratricopeptide repeat domain"/>
    <property type="match status" value="1"/>
</dbReference>
<dbReference type="InterPro" id="IPR006597">
    <property type="entry name" value="Sel1-like"/>
</dbReference>
<feature type="signal peptide" evidence="1">
    <location>
        <begin position="1"/>
        <end position="20"/>
    </location>
</feature>
<evidence type="ECO:0008006" key="4">
    <source>
        <dbReference type="Google" id="ProtNLM"/>
    </source>
</evidence>
<accession>A0A433ZVX8</accession>
<reference evidence="2 3" key="1">
    <citation type="submission" date="2017-08" db="EMBL/GenBank/DDBJ databases">
        <title>Draft genome sequence of pheromone producing symbiont Morganella morganii, of the female New Zealand grass grub Costelytra giveni.</title>
        <authorList>
            <person name="Laugraud A."/>
            <person name="Young S.D."/>
            <person name="Hurst M.H."/>
        </authorList>
    </citation>
    <scope>NUCLEOTIDE SEQUENCE [LARGE SCALE GENOMIC DNA]</scope>
    <source>
        <strain evidence="2 3">MMsCG</strain>
    </source>
</reference>
<name>A0A433ZVX8_MORMO</name>
<dbReference type="AlphaFoldDB" id="A0A433ZVX8"/>